<dbReference type="EMBL" id="JAYXHS010000002">
    <property type="protein sequence ID" value="MEC5386191.1"/>
    <property type="molecule type" value="Genomic_DNA"/>
</dbReference>
<evidence type="ECO:0000313" key="7">
    <source>
        <dbReference type="Proteomes" id="UP001331561"/>
    </source>
</evidence>
<keyword evidence="3" id="KW-0813">Transport</keyword>
<protein>
    <submittedName>
        <fullName evidence="6">Extracellular solute-binding protein</fullName>
    </submittedName>
</protein>
<organism evidence="6 7">
    <name type="scientific">Uliginosibacterium silvisoli</name>
    <dbReference type="NCBI Taxonomy" id="3114758"/>
    <lineage>
        <taxon>Bacteria</taxon>
        <taxon>Pseudomonadati</taxon>
        <taxon>Pseudomonadota</taxon>
        <taxon>Betaproteobacteria</taxon>
        <taxon>Rhodocyclales</taxon>
        <taxon>Zoogloeaceae</taxon>
        <taxon>Uliginosibacterium</taxon>
    </lineage>
</organism>
<evidence type="ECO:0000256" key="5">
    <source>
        <dbReference type="ARBA" id="ARBA00022764"/>
    </source>
</evidence>
<dbReference type="SUPFAM" id="SSF53850">
    <property type="entry name" value="Periplasmic binding protein-like II"/>
    <property type="match status" value="1"/>
</dbReference>
<dbReference type="PROSITE" id="PS01037">
    <property type="entry name" value="SBP_BACTERIAL_1"/>
    <property type="match status" value="1"/>
</dbReference>
<name>A0ABU6K3C6_9RHOO</name>
<evidence type="ECO:0000256" key="1">
    <source>
        <dbReference type="ARBA" id="ARBA00004418"/>
    </source>
</evidence>
<sequence length="343" mass="38754">MMVRVFVLVVLLFCKPALAMETLRVLAWPGYASPETIRSFEAAHNAIVELSVVSTDDELWNKGRHNNGGDFDVIALNSVELRRFIDKGLVTPLQLRNIPNVRRQLPRFRNLASIPGLAREGHIYGVPFTYSAMGLIYNRKLVTETPTSMNAMWDPRYRGKVLAYNSSSHSFSFTALALGLPDPFNLNTSQFRQVLDKLISLRSNVLKFYSQPEEVVDIFRDNEIALIYGNYGEQQLKLLRAAGADIGYVMPSEGALAWLDCWAIMSQASNRGLAEAWINHMLTPGVSGQLTEEQGFANTLRETPNKTMRDSDKMFWLAPVEDVQKRASYWERLMSGAAPRPRY</sequence>
<accession>A0ABU6K3C6</accession>
<comment type="similarity">
    <text evidence="2">Belongs to the bacterial solute-binding protein 1 family.</text>
</comment>
<gene>
    <name evidence="6" type="ORF">VVD49_10670</name>
</gene>
<comment type="caution">
    <text evidence="6">The sequence shown here is derived from an EMBL/GenBank/DDBJ whole genome shotgun (WGS) entry which is preliminary data.</text>
</comment>
<evidence type="ECO:0000256" key="4">
    <source>
        <dbReference type="ARBA" id="ARBA00022729"/>
    </source>
</evidence>
<keyword evidence="7" id="KW-1185">Reference proteome</keyword>
<evidence type="ECO:0000313" key="6">
    <source>
        <dbReference type="EMBL" id="MEC5386191.1"/>
    </source>
</evidence>
<dbReference type="InterPro" id="IPR006061">
    <property type="entry name" value="SBP_1_CS"/>
</dbReference>
<dbReference type="RefSeq" id="WP_327599165.1">
    <property type="nucleotide sequence ID" value="NZ_JAYXHS010000002.1"/>
</dbReference>
<reference evidence="6 7" key="1">
    <citation type="submission" date="2024-01" db="EMBL/GenBank/DDBJ databases">
        <title>Uliginosibacterium soil sp. nov.</title>
        <authorList>
            <person name="Lv Y."/>
        </authorList>
    </citation>
    <scope>NUCLEOTIDE SEQUENCE [LARGE SCALE GENOMIC DNA]</scope>
    <source>
        <strain evidence="6 7">H3</strain>
    </source>
</reference>
<dbReference type="InterPro" id="IPR006059">
    <property type="entry name" value="SBP"/>
</dbReference>
<keyword evidence="4" id="KW-0732">Signal</keyword>
<dbReference type="PRINTS" id="PR00909">
    <property type="entry name" value="SPERMDNBNDNG"/>
</dbReference>
<dbReference type="InterPro" id="IPR001188">
    <property type="entry name" value="Sperm_putr-bd"/>
</dbReference>
<keyword evidence="5" id="KW-0574">Periplasm</keyword>
<dbReference type="Pfam" id="PF13416">
    <property type="entry name" value="SBP_bac_8"/>
    <property type="match status" value="1"/>
</dbReference>
<evidence type="ECO:0000256" key="2">
    <source>
        <dbReference type="ARBA" id="ARBA00008520"/>
    </source>
</evidence>
<dbReference type="Gene3D" id="3.40.190.10">
    <property type="entry name" value="Periplasmic binding protein-like II"/>
    <property type="match status" value="2"/>
</dbReference>
<comment type="subcellular location">
    <subcellularLocation>
        <location evidence="1">Periplasm</location>
    </subcellularLocation>
</comment>
<proteinExistence type="inferred from homology"/>
<dbReference type="PANTHER" id="PTHR30222">
    <property type="entry name" value="SPERMIDINE/PUTRESCINE-BINDING PERIPLASMIC PROTEIN"/>
    <property type="match status" value="1"/>
</dbReference>
<dbReference type="Proteomes" id="UP001331561">
    <property type="component" value="Unassembled WGS sequence"/>
</dbReference>
<dbReference type="PANTHER" id="PTHR30222:SF17">
    <property type="entry name" value="SPERMIDINE_PUTRESCINE-BINDING PERIPLASMIC PROTEIN"/>
    <property type="match status" value="1"/>
</dbReference>
<evidence type="ECO:0000256" key="3">
    <source>
        <dbReference type="ARBA" id="ARBA00022448"/>
    </source>
</evidence>